<dbReference type="GO" id="GO:0047223">
    <property type="term" value="F:beta-1,3-galactosyl-O-glycosyl-glycoprotein beta-1,3-N-acetylglucosaminyltransferase activity"/>
    <property type="evidence" value="ECO:0007669"/>
    <property type="project" value="TreeGrafter"/>
</dbReference>
<proteinExistence type="predicted"/>
<feature type="chain" id="PRO_5042992436" description="ILEI/PANDER domain-containing protein" evidence="1">
    <location>
        <begin position="21"/>
        <end position="564"/>
    </location>
</feature>
<dbReference type="Pfam" id="PF15711">
    <property type="entry name" value="ILEI"/>
    <property type="match status" value="1"/>
</dbReference>
<evidence type="ECO:0000256" key="1">
    <source>
        <dbReference type="SAM" id="SignalP"/>
    </source>
</evidence>
<dbReference type="GO" id="GO:0000139">
    <property type="term" value="C:Golgi membrane"/>
    <property type="evidence" value="ECO:0007669"/>
    <property type="project" value="TreeGrafter"/>
</dbReference>
<evidence type="ECO:0000259" key="2">
    <source>
        <dbReference type="Pfam" id="PF15711"/>
    </source>
</evidence>
<dbReference type="InterPro" id="IPR039477">
    <property type="entry name" value="ILEI/PANDER_dom"/>
</dbReference>
<dbReference type="Gene3D" id="3.90.550.10">
    <property type="entry name" value="Spore Coat Polysaccharide Biosynthesis Protein SpsA, Chain A"/>
    <property type="match status" value="1"/>
</dbReference>
<dbReference type="PROSITE" id="PS52031">
    <property type="entry name" value="GG_LECTIN"/>
    <property type="match status" value="1"/>
</dbReference>
<gene>
    <name evidence="3" type="ORF">RUM43_001477</name>
</gene>
<reference evidence="3 4" key="1">
    <citation type="submission" date="2023-10" db="EMBL/GenBank/DDBJ databases">
        <title>Genomes of two closely related lineages of the louse Polyplax serrata with different host specificities.</title>
        <authorList>
            <person name="Martinu J."/>
            <person name="Tarabai H."/>
            <person name="Stefka J."/>
            <person name="Hypsa V."/>
        </authorList>
    </citation>
    <scope>NUCLEOTIDE SEQUENCE [LARGE SCALE GENOMIC DNA]</scope>
    <source>
        <strain evidence="3">HR10_N</strain>
    </source>
</reference>
<name>A0AAN8SGA5_POLSC</name>
<feature type="signal peptide" evidence="1">
    <location>
        <begin position="1"/>
        <end position="20"/>
    </location>
</feature>
<dbReference type="GO" id="GO:0016266">
    <property type="term" value="P:protein O-linked glycosylation via N-acetyl-galactosamine"/>
    <property type="evidence" value="ECO:0007669"/>
    <property type="project" value="TreeGrafter"/>
</dbReference>
<protein>
    <recommendedName>
        <fullName evidence="2">ILEI/PANDER domain-containing protein</fullName>
    </recommendedName>
</protein>
<sequence length="564" mass="63907">MTQNWVLVFLLGAVVTVANWENLFEFIQGREDFSLSSSNAFREIIQVFDTEPNCGLQQECPANSFSIFLSTGLPLVSKPSLCINGKHLMKPLVNGDGRGINAAVMESKYFHVLSFRNFDTYLSNKSSEILNWLDGISDGDIVVMFTHDEAASKLDGETKSLINELGSGKIQNLQYRSQWYMISQKGTKGFTIYEKITYSKRKTWGDKIEFRGCVPRNIPKKITTADEPLKENRKKAQFCKEKQDDKYKGFCNEARFEIIMPALLTNKSLFGNEVFSVPIYIFASKNLEVMISALDSLIHQPGIIPSLITILYESESSDVVGLSKIYEVNSNKTKKFAASFEKKLLQVRGVAEKSYPTKRHLIVIDSEVIPSPDFLFFIAQLLPIVQKDDEVSTISCWSPNCYETEGGVHLAYRIRGVPRFAALISSVGEDHFYQEMFAPDVSRIQGPETCHLPSLEPDNWIERPQDLLKNRYFHKLIMLQQLSQVVEVDEVLSSCSDSSIKYDTNAIYVPFDYETLSKLLKCLGIQNEHYGESDGIIRLYIRGKNVLVITSNSSFYKSRPIVTA</sequence>
<dbReference type="Proteomes" id="UP001372834">
    <property type="component" value="Unassembled WGS sequence"/>
</dbReference>
<dbReference type="InterPro" id="IPR029044">
    <property type="entry name" value="Nucleotide-diphossugar_trans"/>
</dbReference>
<organism evidence="3 4">
    <name type="scientific">Polyplax serrata</name>
    <name type="common">Common mouse louse</name>
    <dbReference type="NCBI Taxonomy" id="468196"/>
    <lineage>
        <taxon>Eukaryota</taxon>
        <taxon>Metazoa</taxon>
        <taxon>Ecdysozoa</taxon>
        <taxon>Arthropoda</taxon>
        <taxon>Hexapoda</taxon>
        <taxon>Insecta</taxon>
        <taxon>Pterygota</taxon>
        <taxon>Neoptera</taxon>
        <taxon>Paraneoptera</taxon>
        <taxon>Psocodea</taxon>
        <taxon>Troctomorpha</taxon>
        <taxon>Phthiraptera</taxon>
        <taxon>Anoplura</taxon>
        <taxon>Polyplacidae</taxon>
        <taxon>Polyplax</taxon>
    </lineage>
</organism>
<dbReference type="AlphaFoldDB" id="A0AAN8SGA5"/>
<comment type="caution">
    <text evidence="3">The sequence shown here is derived from an EMBL/GenBank/DDBJ whole genome shotgun (WGS) entry which is preliminary data.</text>
</comment>
<feature type="domain" description="ILEI/PANDER" evidence="2">
    <location>
        <begin position="98"/>
        <end position="186"/>
    </location>
</feature>
<dbReference type="InterPro" id="IPR052463">
    <property type="entry name" value="O-linked_mannose_GnT"/>
</dbReference>
<evidence type="ECO:0000313" key="4">
    <source>
        <dbReference type="Proteomes" id="UP001372834"/>
    </source>
</evidence>
<dbReference type="EMBL" id="JAWJWE010000001">
    <property type="protein sequence ID" value="KAK6645201.1"/>
    <property type="molecule type" value="Genomic_DNA"/>
</dbReference>
<dbReference type="PANTHER" id="PTHR46396:SF2">
    <property type="entry name" value="ILEI_PANDER DOMAIN-CONTAINING PROTEIN"/>
    <property type="match status" value="1"/>
</dbReference>
<dbReference type="PANTHER" id="PTHR46396">
    <property type="entry name" value="PROTEIN O-LINKED-MANNOSE BETA-1,2-N-ACETYLGLUCOSAMINYLTRANSFERASE 1"/>
    <property type="match status" value="1"/>
</dbReference>
<accession>A0AAN8SGA5</accession>
<evidence type="ECO:0000313" key="3">
    <source>
        <dbReference type="EMBL" id="KAK6645201.1"/>
    </source>
</evidence>
<keyword evidence="1" id="KW-0732">Signal</keyword>